<gene>
    <name evidence="2" type="ORF">ENS15_05225</name>
</gene>
<reference evidence="2" key="1">
    <citation type="journal article" date="2020" name="mSystems">
        <title>Genome- and Community-Level Interaction Insights into Carbon Utilization and Element Cycling Functions of Hydrothermarchaeota in Hydrothermal Sediment.</title>
        <authorList>
            <person name="Zhou Z."/>
            <person name="Liu Y."/>
            <person name="Xu W."/>
            <person name="Pan J."/>
            <person name="Luo Z.H."/>
            <person name="Li M."/>
        </authorList>
    </citation>
    <scope>NUCLEOTIDE SEQUENCE [LARGE SCALE GENOMIC DNA]</scope>
    <source>
        <strain evidence="2">SpSt-464</strain>
    </source>
</reference>
<protein>
    <submittedName>
        <fullName evidence="2">Uncharacterized protein</fullName>
    </submittedName>
</protein>
<accession>A0A7C3J6D4</accession>
<feature type="signal peptide" evidence="1">
    <location>
        <begin position="1"/>
        <end position="18"/>
    </location>
</feature>
<dbReference type="EMBL" id="DSTT01000005">
    <property type="protein sequence ID" value="HFK24035.1"/>
    <property type="molecule type" value="Genomic_DNA"/>
</dbReference>
<keyword evidence="1" id="KW-0732">Signal</keyword>
<feature type="chain" id="PRO_5028323937" evidence="1">
    <location>
        <begin position="19"/>
        <end position="216"/>
    </location>
</feature>
<proteinExistence type="predicted"/>
<comment type="caution">
    <text evidence="2">The sequence shown here is derived from an EMBL/GenBank/DDBJ whole genome shotgun (WGS) entry which is preliminary data.</text>
</comment>
<name>A0A7C3J6D4_UNCW3</name>
<evidence type="ECO:0000256" key="1">
    <source>
        <dbReference type="SAM" id="SignalP"/>
    </source>
</evidence>
<dbReference type="AlphaFoldDB" id="A0A7C3J6D4"/>
<evidence type="ECO:0000313" key="2">
    <source>
        <dbReference type="EMBL" id="HFK24035.1"/>
    </source>
</evidence>
<sequence length="216" mass="25772">MKKFYYIFFLLLPSFLFSKVTKETLINNFDQKEKIFNSTVKYLKIETFTKFDYGEVLYYNSTVENFIDSLKILSLLYDTSFKDTIKYFYTMKKNSPLIKELLPEENNLIINPENIFKGFNFKYLLPDTFTIEDDGKNLILKNVKKNEILIYIKLDRNNLSLKELSLKNIYDQVVFKVITNRYLKNGIILPDSYEIEAVNMKTKSYSKIKNLTVEYR</sequence>
<organism evidence="2">
    <name type="scientific">candidate division WOR-3 bacterium</name>
    <dbReference type="NCBI Taxonomy" id="2052148"/>
    <lineage>
        <taxon>Bacteria</taxon>
        <taxon>Bacteria division WOR-3</taxon>
    </lineage>
</organism>